<dbReference type="Gene3D" id="2.30.110.10">
    <property type="entry name" value="Electron Transport, Fmn-binding Protein, Chain A"/>
    <property type="match status" value="1"/>
</dbReference>
<comment type="caution">
    <text evidence="3">The sequence shown here is derived from an EMBL/GenBank/DDBJ whole genome shotgun (WGS) entry which is preliminary data.</text>
</comment>
<dbReference type="SMART" id="SM00903">
    <property type="entry name" value="Flavin_Reduct"/>
    <property type="match status" value="1"/>
</dbReference>
<evidence type="ECO:0000256" key="1">
    <source>
        <dbReference type="ARBA" id="ARBA00023002"/>
    </source>
</evidence>
<dbReference type="RefSeq" id="WP_171331083.1">
    <property type="nucleotide sequence ID" value="NZ_WVRA01000005.1"/>
</dbReference>
<dbReference type="GO" id="GO:0010181">
    <property type="term" value="F:FMN binding"/>
    <property type="evidence" value="ECO:0007669"/>
    <property type="project" value="InterPro"/>
</dbReference>
<proteinExistence type="predicted"/>
<accession>A0AA90Z3V8</accession>
<dbReference type="PANTHER" id="PTHR30466:SF1">
    <property type="entry name" value="FMN REDUCTASE (NADH) RUTF"/>
    <property type="match status" value="1"/>
</dbReference>
<name>A0AA90Z3V8_9RHOB</name>
<reference evidence="3" key="1">
    <citation type="submission" date="2019-12" db="EMBL/GenBank/DDBJ databases">
        <title>Ruegeria JWLKs population differentiation of coral mucus and skeleton niches.</title>
        <authorList>
            <person name="Luo D."/>
        </authorList>
    </citation>
    <scope>NUCLEOTIDE SEQUENCE</scope>
    <source>
        <strain evidence="3">HKCCD6181</strain>
    </source>
</reference>
<dbReference type="SUPFAM" id="SSF50475">
    <property type="entry name" value="FMN-binding split barrel"/>
    <property type="match status" value="1"/>
</dbReference>
<evidence type="ECO:0000313" key="3">
    <source>
        <dbReference type="EMBL" id="NOE19537.1"/>
    </source>
</evidence>
<dbReference type="GO" id="GO:0042602">
    <property type="term" value="F:riboflavin reductase (NADPH) activity"/>
    <property type="evidence" value="ECO:0007669"/>
    <property type="project" value="TreeGrafter"/>
</dbReference>
<keyword evidence="1" id="KW-0560">Oxidoreductase</keyword>
<dbReference type="InterPro" id="IPR002563">
    <property type="entry name" value="Flavin_Rdtase-like_dom"/>
</dbReference>
<protein>
    <submittedName>
        <fullName evidence="3">Flavin reductase</fullName>
    </submittedName>
</protein>
<dbReference type="InterPro" id="IPR050268">
    <property type="entry name" value="NADH-dep_flavin_reductase"/>
</dbReference>
<dbReference type="EMBL" id="WVRA01000005">
    <property type="protein sequence ID" value="NOE19537.1"/>
    <property type="molecule type" value="Genomic_DNA"/>
</dbReference>
<evidence type="ECO:0000259" key="2">
    <source>
        <dbReference type="SMART" id="SM00903"/>
    </source>
</evidence>
<evidence type="ECO:0000313" key="4">
    <source>
        <dbReference type="Proteomes" id="UP000597886"/>
    </source>
</evidence>
<dbReference type="InterPro" id="IPR012349">
    <property type="entry name" value="Split_barrel_FMN-bd"/>
</dbReference>
<dbReference type="PANTHER" id="PTHR30466">
    <property type="entry name" value="FLAVIN REDUCTASE"/>
    <property type="match status" value="1"/>
</dbReference>
<dbReference type="Pfam" id="PF01613">
    <property type="entry name" value="Flavin_Reduct"/>
    <property type="match status" value="1"/>
</dbReference>
<dbReference type="Proteomes" id="UP000597886">
    <property type="component" value="Unassembled WGS sequence"/>
</dbReference>
<feature type="domain" description="Flavin reductase like" evidence="2">
    <location>
        <begin position="27"/>
        <end position="168"/>
    </location>
</feature>
<organism evidence="3 4">
    <name type="scientific">Ruegeria atlantica</name>
    <dbReference type="NCBI Taxonomy" id="81569"/>
    <lineage>
        <taxon>Bacteria</taxon>
        <taxon>Pseudomonadati</taxon>
        <taxon>Pseudomonadota</taxon>
        <taxon>Alphaproteobacteria</taxon>
        <taxon>Rhodobacterales</taxon>
        <taxon>Roseobacteraceae</taxon>
        <taxon>Ruegeria</taxon>
    </lineage>
</organism>
<sequence>MMNAISKDMTRTFIPQKDDTRTLRDAFGRFATGVTIVTCDSADGPVCITANSFSSLSLDPPLIMWAGDRNSRRFPYFHKARHFSVHVLSSDQAELCFGCSKDAFALRDISHERCENGTPVLADCLARFECEQHAYHDAGDHVIVVGKVLRASMSDGDALTFYAGKLGQFAKV</sequence>
<dbReference type="AlphaFoldDB" id="A0AA90Z3V8"/>
<gene>
    <name evidence="3" type="ORF">GS634_15525</name>
</gene>